<proteinExistence type="predicted"/>
<reference evidence="1 2" key="1">
    <citation type="submission" date="2018-07" db="EMBL/GenBank/DDBJ databases">
        <title>Genome sequencing of rice bacterial endophytes.</title>
        <authorList>
            <person name="Venturi V."/>
        </authorList>
    </citation>
    <scope>NUCLEOTIDE SEQUENCE [LARGE SCALE GENOMIC DNA]</scope>
    <source>
        <strain evidence="1 2">E2333</strain>
    </source>
</reference>
<protein>
    <submittedName>
        <fullName evidence="1">Uncharacterized protein</fullName>
    </submittedName>
</protein>
<accession>A0A370SHT2</accession>
<evidence type="ECO:0000313" key="2">
    <source>
        <dbReference type="Proteomes" id="UP000255365"/>
    </source>
</evidence>
<evidence type="ECO:0000313" key="1">
    <source>
        <dbReference type="EMBL" id="RDL19297.1"/>
    </source>
</evidence>
<dbReference type="Proteomes" id="UP000255365">
    <property type="component" value="Unassembled WGS sequence"/>
</dbReference>
<gene>
    <name evidence="1" type="ORF">DEU51_108206</name>
</gene>
<name>A0A370SHT2_PSEJE</name>
<dbReference type="AlphaFoldDB" id="A0A370SHT2"/>
<organism evidence="1 2">
    <name type="scientific">Pseudomonas jessenii</name>
    <dbReference type="NCBI Taxonomy" id="77298"/>
    <lineage>
        <taxon>Bacteria</taxon>
        <taxon>Pseudomonadati</taxon>
        <taxon>Pseudomonadota</taxon>
        <taxon>Gammaproteobacteria</taxon>
        <taxon>Pseudomonadales</taxon>
        <taxon>Pseudomonadaceae</taxon>
        <taxon>Pseudomonas</taxon>
    </lineage>
</organism>
<comment type="caution">
    <text evidence="1">The sequence shown here is derived from an EMBL/GenBank/DDBJ whole genome shotgun (WGS) entry which is preliminary data.</text>
</comment>
<sequence length="143" mass="16211">MVANMDTASRGRKFKLVTEGNAEIRIFRNGELIRKVDAGYIAGDSFYLIVSDETYKEIVFVEFPEEVSEGGYTFNFDGYQDSGPHPSFIRHEYDSKRFYMSGVCHLIASNAGREQKFQADATYEDGSDVMRVVMIGEVSRVFS</sequence>
<dbReference type="EMBL" id="QRAV01000008">
    <property type="protein sequence ID" value="RDL19297.1"/>
    <property type="molecule type" value="Genomic_DNA"/>
</dbReference>